<dbReference type="SUPFAM" id="SSF49899">
    <property type="entry name" value="Concanavalin A-like lectins/glucanases"/>
    <property type="match status" value="1"/>
</dbReference>
<keyword evidence="8" id="KW-1185">Reference proteome</keyword>
<dbReference type="InterPro" id="IPR015943">
    <property type="entry name" value="WD40/YVTN_repeat-like_dom_sf"/>
</dbReference>
<protein>
    <submittedName>
        <fullName evidence="7">Beach-domain-containing protein</fullName>
    </submittedName>
</protein>
<dbReference type="InterPro" id="IPR019775">
    <property type="entry name" value="WD40_repeat_CS"/>
</dbReference>
<evidence type="ECO:0000259" key="5">
    <source>
        <dbReference type="PROSITE" id="PS50197"/>
    </source>
</evidence>
<accession>A0A8K0USX1</accession>
<dbReference type="Pfam" id="PF02138">
    <property type="entry name" value="Beach"/>
    <property type="match status" value="1"/>
</dbReference>
<evidence type="ECO:0000256" key="4">
    <source>
        <dbReference type="SAM" id="MobiDB-lite"/>
    </source>
</evidence>
<dbReference type="PROSITE" id="PS51783">
    <property type="entry name" value="PH_BEACH"/>
    <property type="match status" value="1"/>
</dbReference>
<feature type="repeat" description="WD" evidence="3">
    <location>
        <begin position="1903"/>
        <end position="1944"/>
    </location>
</feature>
<evidence type="ECO:0000313" key="8">
    <source>
        <dbReference type="Proteomes" id="UP000813824"/>
    </source>
</evidence>
<dbReference type="Gene3D" id="1.10.1540.10">
    <property type="entry name" value="BEACH domain"/>
    <property type="match status" value="1"/>
</dbReference>
<evidence type="ECO:0000259" key="6">
    <source>
        <dbReference type="PROSITE" id="PS51783"/>
    </source>
</evidence>
<dbReference type="Pfam" id="PF15787">
    <property type="entry name" value="DUF4704"/>
    <property type="match status" value="1"/>
</dbReference>
<evidence type="ECO:0000256" key="2">
    <source>
        <dbReference type="ARBA" id="ARBA00022737"/>
    </source>
</evidence>
<organism evidence="7 8">
    <name type="scientific">Cristinia sonorae</name>
    <dbReference type="NCBI Taxonomy" id="1940300"/>
    <lineage>
        <taxon>Eukaryota</taxon>
        <taxon>Fungi</taxon>
        <taxon>Dikarya</taxon>
        <taxon>Basidiomycota</taxon>
        <taxon>Agaricomycotina</taxon>
        <taxon>Agaricomycetes</taxon>
        <taxon>Agaricomycetidae</taxon>
        <taxon>Agaricales</taxon>
        <taxon>Pleurotineae</taxon>
        <taxon>Stephanosporaceae</taxon>
        <taxon>Cristinia</taxon>
    </lineage>
</organism>
<dbReference type="SUPFAM" id="SSF50978">
    <property type="entry name" value="WD40 repeat-like"/>
    <property type="match status" value="1"/>
</dbReference>
<dbReference type="InterPro" id="IPR056252">
    <property type="entry name" value="Alfy-like_Arm-like"/>
</dbReference>
<reference evidence="7" key="1">
    <citation type="journal article" date="2021" name="New Phytol.">
        <title>Evolutionary innovations through gain and loss of genes in the ectomycorrhizal Boletales.</title>
        <authorList>
            <person name="Wu G."/>
            <person name="Miyauchi S."/>
            <person name="Morin E."/>
            <person name="Kuo A."/>
            <person name="Drula E."/>
            <person name="Varga T."/>
            <person name="Kohler A."/>
            <person name="Feng B."/>
            <person name="Cao Y."/>
            <person name="Lipzen A."/>
            <person name="Daum C."/>
            <person name="Hundley H."/>
            <person name="Pangilinan J."/>
            <person name="Johnson J."/>
            <person name="Barry K."/>
            <person name="LaButti K."/>
            <person name="Ng V."/>
            <person name="Ahrendt S."/>
            <person name="Min B."/>
            <person name="Choi I.G."/>
            <person name="Park H."/>
            <person name="Plett J.M."/>
            <person name="Magnuson J."/>
            <person name="Spatafora J.W."/>
            <person name="Nagy L.G."/>
            <person name="Henrissat B."/>
            <person name="Grigoriev I.V."/>
            <person name="Yang Z.L."/>
            <person name="Xu J."/>
            <person name="Martin F.M."/>
        </authorList>
    </citation>
    <scope>NUCLEOTIDE SEQUENCE</scope>
    <source>
        <strain evidence="7">KKN 215</strain>
    </source>
</reference>
<dbReference type="InterPro" id="IPR013320">
    <property type="entry name" value="ConA-like_dom_sf"/>
</dbReference>
<dbReference type="SMART" id="SM01026">
    <property type="entry name" value="Beach"/>
    <property type="match status" value="1"/>
</dbReference>
<dbReference type="InterPro" id="IPR011993">
    <property type="entry name" value="PH-like_dom_sf"/>
</dbReference>
<dbReference type="Pfam" id="PF23295">
    <property type="entry name" value="Arm_4"/>
    <property type="match status" value="1"/>
</dbReference>
<dbReference type="Proteomes" id="UP000813824">
    <property type="component" value="Unassembled WGS sequence"/>
</dbReference>
<dbReference type="InterPro" id="IPR036372">
    <property type="entry name" value="BEACH_dom_sf"/>
</dbReference>
<dbReference type="Gene3D" id="2.130.10.10">
    <property type="entry name" value="YVTN repeat-like/Quinoprotein amine dehydrogenase"/>
    <property type="match status" value="1"/>
</dbReference>
<dbReference type="PANTHER" id="PTHR46108">
    <property type="entry name" value="BLUE CHEESE"/>
    <property type="match status" value="1"/>
</dbReference>
<dbReference type="Gene3D" id="2.60.120.200">
    <property type="match status" value="1"/>
</dbReference>
<evidence type="ECO:0000256" key="1">
    <source>
        <dbReference type="ARBA" id="ARBA00022574"/>
    </source>
</evidence>
<evidence type="ECO:0000256" key="3">
    <source>
        <dbReference type="PROSITE-ProRule" id="PRU00221"/>
    </source>
</evidence>
<dbReference type="InterPro" id="IPR036322">
    <property type="entry name" value="WD40_repeat_dom_sf"/>
</dbReference>
<dbReference type="Pfam" id="PF13385">
    <property type="entry name" value="Laminin_G_3"/>
    <property type="match status" value="1"/>
</dbReference>
<dbReference type="Gene3D" id="2.30.29.30">
    <property type="entry name" value="Pleckstrin-homology domain (PH domain)/Phosphotyrosine-binding domain (PTB)"/>
    <property type="match status" value="1"/>
</dbReference>
<sequence>MGVCFNTGSSFAGYWSSLRPNDEETTTTHHFTLMLRSFLSPLSSVFSPTPNSANSQVSPGQHGFRRPEDDGAAPEDFARDVLIEVMRKSVERLKMAEGLRARTEVLLEIHKIMLEDACTKEMFRVMDGFLVLMSVLSTIQPAHSWPVAVSGDQIVMDVLEATRLVFAILSESLYKDEENVRFFEQSVGYESLAQAISPLLSDPKTVNETLGFLVALSLHDFSLSNLFEITDSTNYESIDRRLQDLSPRFVTIRHPGAIRVLYTSIPSLAPHDDGRTASLRRYYVYRLLERLSAHNHRNYAILNSLHLVGPLFEAYHAGTSIPESEDGAGMPKPERQVILKLLRRLLELGSTSEEARLMFRTALKKDETLNGDVLEVLRAGMKTRWPEHFSLVGPSALVVPCEPSKGLPSSGFTFMLWVWLENLPEFRSHSIFTFRLAENLVFSLRLRADGSLECLSSANKESMLFDTKVPKQRWTHIVLVHHPHRSSSPTIRLFLDGVLSNSVHWQYPKSESSPKPGSFTIGDIDESANMKWCIASAYFLSMPLSDEIPRLIQHLGPRYVARFQATDIIKFMTYSASTSLSVLLASIAPSQKGSAVSDLMKFIQNGLSIPEANVIFALSPAGNVGRRSTGEHERVGVGKWEAVMEGDVYEVRSTPLDLSMWKLGGASVALGLVQYAKTAHEVSRTLSVLTGGLRNSWQNSEDMERLRGYEILAAILRNKSHLINMTGFEILFEFLGVNFRSPDQSTVVNTTAYRAIALDFQLWAHTQADIQRVHLEHFTTLLHTSKHKRFNLKQCLRKMSLVRKLLFALQTDWYPIESLPWLVEALRVTTEANFTAEDAIKPIVAYLAANLHEGAAELFPSFFVMLTRYGLVGSGAASPRSVISRIDQRHPQMKAEQVFKMLATMMQSPTAYQKFIAALPAGRIYLLLLGDRPTSTTATQVLRLIAISLKASSSFSRKFELASGWSILKTVLPYGWCEEAQEAAFDILFGLNESGERSIVSCAHVLPALFGILQNQLDVITGLNPHDHCYKDAEEATEYAERLLEQLITVHSSSATFRQIFKSQSTTQHFLDSYRGFTTTLSQVQEIPLGSVRLLEKLMHLGLSIALDTAVAAHQKQEILDVLQLAETILNPLDSQESTIDPSVFSPKRPSRRSRMSSTRLSVHLGERTAQRSIARIHDWRKTVIATEKKRLRKTVLDLREEHRQVASLTEWSTLLTAERGLWPDVAAAPTKWRLDETEGPYRVRKKLENDHENIVSFKVESRSHQSNIREPESEVQSMLHPEVPPWADYEISGDSEDRLDEEVQEDKHRRVRHELEPGDVIEAVYTVARITGVDSSPGLLIFGRTHLYMLDGLMENDDGEIIDVHEAPEKLFFVPGSIVELDGPQRAQRWKYDQILNYSDRTCLFRDVALELYFKDSRSLLLVFLQKAHRRATDDRLAAVLQRSSQLQAGGSSLLLKSPLVNQLSGRVSGRLSARVLMSFRMDELSTAQRKWQAREISNFAYISILNQLSGRTPSDATQYPVFPWVIGDYTSSTLDLNAEASFRDLTRPMGGLTQTRREAAEGRYLALQSVDEKPFHYGTHFSSSMIVCHFLIRLAPFTNMFKTLQGGDWDLPDRLFVDIQRAYHSAGIDLRGDVRELIPEFFSCPEFLENSQNLDFGVTQNTGERINNVKLPPWAKDDPLLFVTLNRQALESDYVSRNLPAWIDLIWGCKQRDVDSLNVYHPLSYEGTIDLDSITDEVERKATVGIIHNFGQTPRKLFTSAHPERMMHGTSSLPIGTIYGIVEDYHLLTQGSKPVRDLGSGVTVCELGIDMVGERILPTPRGTLIVPSRPHESVEWVNNSAGDLRVLVDKKIVEVIEAAFCTCAAFADVDTLVTGSEDYTVRLWQLTRTERSLKLIPTHLMRSHSAPVTCVAASRTWSMVVSGSKDGSAALWDLNRGTYVRSIWHGQGQNHTVHLVAINESTGYVATCSSDKLMLHTINARPIATLNLTDLAIWQTYPPITSIAFHEREYSRQGLLATGSPDGSITLRTWNTDNTPTGEKARWEFVTLRTVKVKIPEAERRLSRVTMPCVTALRFIGEALYHGEDTGRVYCWELPD</sequence>
<dbReference type="InterPro" id="IPR023362">
    <property type="entry name" value="PH-BEACH_dom"/>
</dbReference>
<dbReference type="OrthoDB" id="26681at2759"/>
<dbReference type="InterPro" id="IPR051944">
    <property type="entry name" value="BEACH_domain_protein"/>
</dbReference>
<feature type="domain" description="BEACH-type PH" evidence="6">
    <location>
        <begin position="1317"/>
        <end position="1439"/>
    </location>
</feature>
<dbReference type="SMART" id="SM00320">
    <property type="entry name" value="WD40"/>
    <property type="match status" value="4"/>
</dbReference>
<dbReference type="CDD" id="cd06071">
    <property type="entry name" value="Beach"/>
    <property type="match status" value="1"/>
</dbReference>
<dbReference type="InterPro" id="IPR001680">
    <property type="entry name" value="WD40_rpt"/>
</dbReference>
<dbReference type="SUPFAM" id="SSF50729">
    <property type="entry name" value="PH domain-like"/>
    <property type="match status" value="1"/>
</dbReference>
<dbReference type="InterPro" id="IPR031570">
    <property type="entry name" value="NBEA/BDCP_DUF4704"/>
</dbReference>
<dbReference type="InterPro" id="IPR000409">
    <property type="entry name" value="BEACH_dom"/>
</dbReference>
<gene>
    <name evidence="7" type="ORF">BXZ70DRAFT_1055060</name>
</gene>
<feature type="compositionally biased region" description="Polar residues" evidence="4">
    <location>
        <begin position="49"/>
        <end position="59"/>
    </location>
</feature>
<feature type="region of interest" description="Disordered" evidence="4">
    <location>
        <begin position="47"/>
        <end position="73"/>
    </location>
</feature>
<feature type="domain" description="BEACH" evidence="5">
    <location>
        <begin position="1478"/>
        <end position="1767"/>
    </location>
</feature>
<dbReference type="SUPFAM" id="SSF81837">
    <property type="entry name" value="BEACH domain"/>
    <property type="match status" value="1"/>
</dbReference>
<dbReference type="Pfam" id="PF00400">
    <property type="entry name" value="WD40"/>
    <property type="match status" value="2"/>
</dbReference>
<dbReference type="PROSITE" id="PS50294">
    <property type="entry name" value="WD_REPEATS_REGION"/>
    <property type="match status" value="1"/>
</dbReference>
<comment type="caution">
    <text evidence="7">The sequence shown here is derived from an EMBL/GenBank/DDBJ whole genome shotgun (WGS) entry which is preliminary data.</text>
</comment>
<evidence type="ECO:0000313" key="7">
    <source>
        <dbReference type="EMBL" id="KAH8103359.1"/>
    </source>
</evidence>
<dbReference type="EMBL" id="JAEVFJ010000007">
    <property type="protein sequence ID" value="KAH8103359.1"/>
    <property type="molecule type" value="Genomic_DNA"/>
</dbReference>
<keyword evidence="2" id="KW-0677">Repeat</keyword>
<feature type="repeat" description="WD" evidence="3">
    <location>
        <begin position="1874"/>
        <end position="1896"/>
    </location>
</feature>
<proteinExistence type="predicted"/>
<dbReference type="PROSITE" id="PS50082">
    <property type="entry name" value="WD_REPEATS_2"/>
    <property type="match status" value="2"/>
</dbReference>
<dbReference type="PANTHER" id="PTHR46108:SF4">
    <property type="entry name" value="BLUE CHEESE"/>
    <property type="match status" value="1"/>
</dbReference>
<dbReference type="PROSITE" id="PS00678">
    <property type="entry name" value="WD_REPEATS_1"/>
    <property type="match status" value="1"/>
</dbReference>
<feature type="region of interest" description="Disordered" evidence="4">
    <location>
        <begin position="1140"/>
        <end position="1159"/>
    </location>
</feature>
<name>A0A8K0USX1_9AGAR</name>
<keyword evidence="1 3" id="KW-0853">WD repeat</keyword>
<dbReference type="PROSITE" id="PS50197">
    <property type="entry name" value="BEACH"/>
    <property type="match status" value="1"/>
</dbReference>